<dbReference type="PANTHER" id="PTHR33744:SF15">
    <property type="entry name" value="CARBOHYDRATE DIACID REGULATOR"/>
    <property type="match status" value="1"/>
</dbReference>
<dbReference type="RefSeq" id="WP_210088993.1">
    <property type="nucleotide sequence ID" value="NZ_JAGGKG010000008.1"/>
</dbReference>
<proteinExistence type="predicted"/>
<accession>A0ABS4FRZ9</accession>
<dbReference type="InterPro" id="IPR025736">
    <property type="entry name" value="PucR_C-HTH_dom"/>
</dbReference>
<gene>
    <name evidence="3" type="ORF">J2Z32_001993</name>
</gene>
<dbReference type="EMBL" id="JAGGKG010000008">
    <property type="protein sequence ID" value="MBP1905363.1"/>
    <property type="molecule type" value="Genomic_DNA"/>
</dbReference>
<dbReference type="InterPro" id="IPR008599">
    <property type="entry name" value="Diacid_rec"/>
</dbReference>
<dbReference type="Pfam" id="PF13556">
    <property type="entry name" value="HTH_30"/>
    <property type="match status" value="1"/>
</dbReference>
<comment type="caution">
    <text evidence="3">The sequence shown here is derived from an EMBL/GenBank/DDBJ whole genome shotgun (WGS) entry which is preliminary data.</text>
</comment>
<feature type="domain" description="PucR C-terminal helix-turn-helix" evidence="2">
    <location>
        <begin position="281"/>
        <end position="337"/>
    </location>
</feature>
<organism evidence="3 4">
    <name type="scientific">Paenibacillus turicensis</name>
    <dbReference type="NCBI Taxonomy" id="160487"/>
    <lineage>
        <taxon>Bacteria</taxon>
        <taxon>Bacillati</taxon>
        <taxon>Bacillota</taxon>
        <taxon>Bacilli</taxon>
        <taxon>Bacillales</taxon>
        <taxon>Paenibacillaceae</taxon>
        <taxon>Paenibacillus</taxon>
    </lineage>
</organism>
<keyword evidence="4" id="KW-1185">Reference proteome</keyword>
<protein>
    <submittedName>
        <fullName evidence="3">Carbohydrate diacid regulator</fullName>
    </submittedName>
</protein>
<dbReference type="InterPro" id="IPR042070">
    <property type="entry name" value="PucR_C-HTH_sf"/>
</dbReference>
<feature type="domain" description="Putative sugar diacid recognition" evidence="1">
    <location>
        <begin position="4"/>
        <end position="133"/>
    </location>
</feature>
<dbReference type="SUPFAM" id="SSF46689">
    <property type="entry name" value="Homeodomain-like"/>
    <property type="match status" value="1"/>
</dbReference>
<sequence>MFKLSQRQAQEIVDKMMLDIPYNINIMNEHGVIIGSGKQERIGTVHQGAVQALETGKMVEVWTEGKYERQGTNEPIIIDQERIGIIGITGNPDEVRPFCNLVRTTVTLLIEQRNRLESLANESKRRNAFLEQLLQHYGVYSQRLKKEALPYNIDLLLKTMVIYVKYPVPHTKINNTILKYPWFQLEEDSCIILLQNEAMITKLVTAIHHDYPDAIITTGRLEASIANSYNQARACMQVMLALKPKANFMTYDEVEFLVHLTHLHLSETTNPISRLEDNTELMETLRSFIEHNGSVSLTAEALNIHRNTLQYRLKRIHTITGKDPRNVLELFQLVHALITL</sequence>
<dbReference type="InterPro" id="IPR009057">
    <property type="entry name" value="Homeodomain-like_sf"/>
</dbReference>
<reference evidence="3 4" key="1">
    <citation type="submission" date="2021-03" db="EMBL/GenBank/DDBJ databases">
        <title>Genomic Encyclopedia of Type Strains, Phase IV (KMG-IV): sequencing the most valuable type-strain genomes for metagenomic binning, comparative biology and taxonomic classification.</title>
        <authorList>
            <person name="Goeker M."/>
        </authorList>
    </citation>
    <scope>NUCLEOTIDE SEQUENCE [LARGE SCALE GENOMIC DNA]</scope>
    <source>
        <strain evidence="3 4">DSM 14349</strain>
    </source>
</reference>
<name>A0ABS4FRZ9_9BACL</name>
<dbReference type="PANTHER" id="PTHR33744">
    <property type="entry name" value="CARBOHYDRATE DIACID REGULATOR"/>
    <property type="match status" value="1"/>
</dbReference>
<evidence type="ECO:0000259" key="1">
    <source>
        <dbReference type="Pfam" id="PF05651"/>
    </source>
</evidence>
<dbReference type="Gene3D" id="1.10.10.2840">
    <property type="entry name" value="PucR C-terminal helix-turn-helix domain"/>
    <property type="match status" value="1"/>
</dbReference>
<dbReference type="Proteomes" id="UP001519272">
    <property type="component" value="Unassembled WGS sequence"/>
</dbReference>
<dbReference type="InterPro" id="IPR051448">
    <property type="entry name" value="CdaR-like_regulators"/>
</dbReference>
<evidence type="ECO:0000313" key="4">
    <source>
        <dbReference type="Proteomes" id="UP001519272"/>
    </source>
</evidence>
<evidence type="ECO:0000259" key="2">
    <source>
        <dbReference type="Pfam" id="PF13556"/>
    </source>
</evidence>
<evidence type="ECO:0000313" key="3">
    <source>
        <dbReference type="EMBL" id="MBP1905363.1"/>
    </source>
</evidence>
<dbReference type="Pfam" id="PF05651">
    <property type="entry name" value="Diacid_rec"/>
    <property type="match status" value="1"/>
</dbReference>